<reference evidence="1" key="1">
    <citation type="submission" date="2018-05" db="EMBL/GenBank/DDBJ databases">
        <title>Draft genome of Mucuna pruriens seed.</title>
        <authorList>
            <person name="Nnadi N.E."/>
            <person name="Vos R."/>
            <person name="Hasami M.H."/>
            <person name="Devisetty U.K."/>
            <person name="Aguiy J.C."/>
        </authorList>
    </citation>
    <scope>NUCLEOTIDE SEQUENCE [LARGE SCALE GENOMIC DNA]</scope>
    <source>
        <strain evidence="1">JCA_2017</strain>
    </source>
</reference>
<comment type="caution">
    <text evidence="1">The sequence shown here is derived from an EMBL/GenBank/DDBJ whole genome shotgun (WGS) entry which is preliminary data.</text>
</comment>
<name>A0A371HJ97_MUCPR</name>
<proteinExistence type="predicted"/>
<feature type="non-terminal residue" evidence="1">
    <location>
        <position position="1"/>
    </location>
</feature>
<dbReference type="EMBL" id="QJKJ01002457">
    <property type="protein sequence ID" value="RDY02804.1"/>
    <property type="molecule type" value="Genomic_DNA"/>
</dbReference>
<protein>
    <submittedName>
        <fullName evidence="1">Uncharacterized protein</fullName>
    </submittedName>
</protein>
<evidence type="ECO:0000313" key="2">
    <source>
        <dbReference type="Proteomes" id="UP000257109"/>
    </source>
</evidence>
<dbReference type="Proteomes" id="UP000257109">
    <property type="component" value="Unassembled WGS sequence"/>
</dbReference>
<evidence type="ECO:0000313" key="1">
    <source>
        <dbReference type="EMBL" id="RDY02804.1"/>
    </source>
</evidence>
<keyword evidence="2" id="KW-1185">Reference proteome</keyword>
<accession>A0A371HJ97</accession>
<sequence length="160" mass="18421">MTFSSSLEEQITAKIKAHEESIVEEQDLRERDDEKEEKTDKMTIKEWEKCLQLEIQQESLPQIKIFLHQLIDKERKYEKHDSFLDALITLFTNNSLTANVDANPSGKVTRPLGATCYEVNGVSVCYLRCSHALSLSEGLYHELGFINRGFISLEIKNKLN</sequence>
<dbReference type="AlphaFoldDB" id="A0A371HJ97"/>
<gene>
    <name evidence="1" type="ORF">CR513_13697</name>
</gene>
<organism evidence="1 2">
    <name type="scientific">Mucuna pruriens</name>
    <name type="common">Velvet bean</name>
    <name type="synonym">Dolichos pruriens</name>
    <dbReference type="NCBI Taxonomy" id="157652"/>
    <lineage>
        <taxon>Eukaryota</taxon>
        <taxon>Viridiplantae</taxon>
        <taxon>Streptophyta</taxon>
        <taxon>Embryophyta</taxon>
        <taxon>Tracheophyta</taxon>
        <taxon>Spermatophyta</taxon>
        <taxon>Magnoliopsida</taxon>
        <taxon>eudicotyledons</taxon>
        <taxon>Gunneridae</taxon>
        <taxon>Pentapetalae</taxon>
        <taxon>rosids</taxon>
        <taxon>fabids</taxon>
        <taxon>Fabales</taxon>
        <taxon>Fabaceae</taxon>
        <taxon>Papilionoideae</taxon>
        <taxon>50 kb inversion clade</taxon>
        <taxon>NPAAA clade</taxon>
        <taxon>indigoferoid/millettioid clade</taxon>
        <taxon>Phaseoleae</taxon>
        <taxon>Mucuna</taxon>
    </lineage>
</organism>